<dbReference type="Pfam" id="PF08719">
    <property type="entry name" value="NADAR"/>
    <property type="match status" value="1"/>
</dbReference>
<dbReference type="AlphaFoldDB" id="D3BFP6"/>
<dbReference type="Proteomes" id="UP000001396">
    <property type="component" value="Unassembled WGS sequence"/>
</dbReference>
<keyword evidence="3" id="KW-1185">Reference proteome</keyword>
<feature type="domain" description="NADAR" evidence="1">
    <location>
        <begin position="89"/>
        <end position="260"/>
    </location>
</feature>
<dbReference type="InterPro" id="IPR012816">
    <property type="entry name" value="NADAR"/>
</dbReference>
<evidence type="ECO:0000313" key="3">
    <source>
        <dbReference type="Proteomes" id="UP000001396"/>
    </source>
</evidence>
<accession>D3BFP6</accession>
<dbReference type="OMA" id="EICERYP"/>
<name>D3BFP6_HETP5</name>
<evidence type="ECO:0000259" key="1">
    <source>
        <dbReference type="Pfam" id="PF08719"/>
    </source>
</evidence>
<dbReference type="GeneID" id="31362262"/>
<dbReference type="SUPFAM" id="SSF143990">
    <property type="entry name" value="YbiA-like"/>
    <property type="match status" value="1"/>
</dbReference>
<dbReference type="CDD" id="cd15457">
    <property type="entry name" value="NADAR"/>
    <property type="match status" value="1"/>
</dbReference>
<dbReference type="EMBL" id="ADBJ01000031">
    <property type="protein sequence ID" value="EFA79960.1"/>
    <property type="molecule type" value="Genomic_DNA"/>
</dbReference>
<gene>
    <name evidence="2" type="ORF">PPL_06781</name>
</gene>
<protein>
    <recommendedName>
        <fullName evidence="1">NADAR domain-containing protein</fullName>
    </recommendedName>
</protein>
<dbReference type="STRING" id="670386.D3BFP6"/>
<reference evidence="2 3" key="1">
    <citation type="journal article" date="2011" name="Genome Res.">
        <title>Phylogeny-wide analysis of social amoeba genomes highlights ancient origins for complex intercellular communication.</title>
        <authorList>
            <person name="Heidel A.J."/>
            <person name="Lawal H.M."/>
            <person name="Felder M."/>
            <person name="Schilde C."/>
            <person name="Helps N.R."/>
            <person name="Tunggal B."/>
            <person name="Rivero F."/>
            <person name="John U."/>
            <person name="Schleicher M."/>
            <person name="Eichinger L."/>
            <person name="Platzer M."/>
            <person name="Noegel A.A."/>
            <person name="Schaap P."/>
            <person name="Gloeckner G."/>
        </authorList>
    </citation>
    <scope>NUCLEOTIDE SEQUENCE [LARGE SCALE GENOMIC DNA]</scope>
    <source>
        <strain evidence="3">ATCC 26659 / Pp 5 / PN500</strain>
    </source>
</reference>
<dbReference type="RefSeq" id="XP_020432080.1">
    <property type="nucleotide sequence ID" value="XM_020577632.1"/>
</dbReference>
<sequence length="264" mass="30657">MNTGVKLYNTLMQDPGIQNAVKGLKVFQKVILNHDKDLKLRHYDPHRFAMDRDAREKLQVPKKEVTQSMSDTTRINNDKMANKQVVINFYRASDSFGCFSNFSCHNVHLAGFVWPTSEHYFQVYHYRSVIVFYSTAFINFEVLFDSSLGYINYYHAIREAKTPGDSASMGRSRAHPLRKDWEDIKDNVMFDVCLAKFQQHKDIQKHNLYFFFTKQSVLLATEDATLVEHTKNDSYWGDGGDGTGKNMLGQTLEKVRDFIRNNPK</sequence>
<proteinExistence type="predicted"/>
<dbReference type="InParanoid" id="D3BFP6"/>
<comment type="caution">
    <text evidence="2">The sequence shown here is derived from an EMBL/GenBank/DDBJ whole genome shotgun (WGS) entry which is preliminary data.</text>
</comment>
<dbReference type="InterPro" id="IPR037238">
    <property type="entry name" value="YbiA-like_sf"/>
</dbReference>
<dbReference type="Gene3D" id="1.10.357.40">
    <property type="entry name" value="YbiA-like"/>
    <property type="match status" value="1"/>
</dbReference>
<evidence type="ECO:0000313" key="2">
    <source>
        <dbReference type="EMBL" id="EFA79960.1"/>
    </source>
</evidence>
<dbReference type="NCBIfam" id="TIGR02464">
    <property type="entry name" value="ribofla_fusion"/>
    <property type="match status" value="1"/>
</dbReference>
<organism evidence="2 3">
    <name type="scientific">Heterostelium pallidum (strain ATCC 26659 / Pp 5 / PN500)</name>
    <name type="common">Cellular slime mold</name>
    <name type="synonym">Polysphondylium pallidum</name>
    <dbReference type="NCBI Taxonomy" id="670386"/>
    <lineage>
        <taxon>Eukaryota</taxon>
        <taxon>Amoebozoa</taxon>
        <taxon>Evosea</taxon>
        <taxon>Eumycetozoa</taxon>
        <taxon>Dictyostelia</taxon>
        <taxon>Acytosteliales</taxon>
        <taxon>Acytosteliaceae</taxon>
        <taxon>Heterostelium</taxon>
    </lineage>
</organism>